<dbReference type="EMBL" id="ML770117">
    <property type="protein sequence ID" value="KAE9384580.1"/>
    <property type="molecule type" value="Genomic_DNA"/>
</dbReference>
<dbReference type="Proteomes" id="UP000799118">
    <property type="component" value="Unassembled WGS sequence"/>
</dbReference>
<accession>A0A6A4GGI1</accession>
<feature type="transmembrane region" description="Helical" evidence="1">
    <location>
        <begin position="43"/>
        <end position="64"/>
    </location>
</feature>
<keyword evidence="1" id="KW-1133">Transmembrane helix</keyword>
<evidence type="ECO:0000256" key="1">
    <source>
        <dbReference type="SAM" id="Phobius"/>
    </source>
</evidence>
<proteinExistence type="predicted"/>
<reference evidence="2" key="1">
    <citation type="journal article" date="2019" name="Environ. Microbiol.">
        <title>Fungal ecological strategies reflected in gene transcription - a case study of two litter decomposers.</title>
        <authorList>
            <person name="Barbi F."/>
            <person name="Kohler A."/>
            <person name="Barry K."/>
            <person name="Baskaran P."/>
            <person name="Daum C."/>
            <person name="Fauchery L."/>
            <person name="Ihrmark K."/>
            <person name="Kuo A."/>
            <person name="LaButti K."/>
            <person name="Lipzen A."/>
            <person name="Morin E."/>
            <person name="Grigoriev I.V."/>
            <person name="Henrissat B."/>
            <person name="Lindahl B."/>
            <person name="Martin F."/>
        </authorList>
    </citation>
    <scope>NUCLEOTIDE SEQUENCE</scope>
    <source>
        <strain evidence="2">JB14</strain>
    </source>
</reference>
<gene>
    <name evidence="2" type="ORF">BT96DRAFT_1007925</name>
</gene>
<name>A0A6A4GGI1_9AGAR</name>
<sequence>MSTLSIRFFSKDFGILYLGPILRPTLAPSGKTLFRDHDLIPSLVLPSSPLIVLIIGLSSLLILYSTPHSPQVCSSRTNS</sequence>
<dbReference type="AlphaFoldDB" id="A0A6A4GGI1"/>
<keyword evidence="1" id="KW-0812">Transmembrane</keyword>
<protein>
    <submittedName>
        <fullName evidence="2">Uncharacterized protein</fullName>
    </submittedName>
</protein>
<evidence type="ECO:0000313" key="2">
    <source>
        <dbReference type="EMBL" id="KAE9384580.1"/>
    </source>
</evidence>
<keyword evidence="3" id="KW-1185">Reference proteome</keyword>
<evidence type="ECO:0000313" key="3">
    <source>
        <dbReference type="Proteomes" id="UP000799118"/>
    </source>
</evidence>
<organism evidence="2 3">
    <name type="scientific">Gymnopus androsaceus JB14</name>
    <dbReference type="NCBI Taxonomy" id="1447944"/>
    <lineage>
        <taxon>Eukaryota</taxon>
        <taxon>Fungi</taxon>
        <taxon>Dikarya</taxon>
        <taxon>Basidiomycota</taxon>
        <taxon>Agaricomycotina</taxon>
        <taxon>Agaricomycetes</taxon>
        <taxon>Agaricomycetidae</taxon>
        <taxon>Agaricales</taxon>
        <taxon>Marasmiineae</taxon>
        <taxon>Omphalotaceae</taxon>
        <taxon>Gymnopus</taxon>
    </lineage>
</organism>
<keyword evidence="1" id="KW-0472">Membrane</keyword>